<evidence type="ECO:0000256" key="2">
    <source>
        <dbReference type="ARBA" id="ARBA00005433"/>
    </source>
</evidence>
<proteinExistence type="inferred from homology"/>
<dbReference type="Pfam" id="PF16088">
    <property type="entry name" value="BORCS7"/>
    <property type="match status" value="1"/>
</dbReference>
<dbReference type="AlphaFoldDB" id="A0A336LZQ7"/>
<evidence type="ECO:0000313" key="7">
    <source>
        <dbReference type="EMBL" id="SSX27670.1"/>
    </source>
</evidence>
<keyword evidence="4" id="KW-0472">Membrane</keyword>
<gene>
    <name evidence="6" type="primary">CSON006351</name>
    <name evidence="7" type="synonym">CSON014726</name>
</gene>
<dbReference type="InterPro" id="IPR032143">
    <property type="entry name" value="BORCS7"/>
</dbReference>
<comment type="subcellular location">
    <subcellularLocation>
        <location evidence="1">Lysosome membrane</location>
    </subcellularLocation>
</comment>
<comment type="similarity">
    <text evidence="2">Belongs to the BORCS7 family.</text>
</comment>
<dbReference type="GO" id="GO:0099078">
    <property type="term" value="C:BORC complex"/>
    <property type="evidence" value="ECO:0007669"/>
    <property type="project" value="TreeGrafter"/>
</dbReference>
<reference evidence="6" key="1">
    <citation type="submission" date="2018-07" db="EMBL/GenBank/DDBJ databases">
        <authorList>
            <person name="Quirk P.G."/>
            <person name="Krulwich T.A."/>
        </authorList>
    </citation>
    <scope>NUCLEOTIDE SEQUENCE</scope>
</reference>
<evidence type="ECO:0000256" key="5">
    <source>
        <dbReference type="ARBA" id="ARBA00023228"/>
    </source>
</evidence>
<dbReference type="VEuPathDB" id="VectorBase:CSON006351"/>
<dbReference type="PANTHER" id="PTHR31397:SF1">
    <property type="entry name" value="BLOC-1-RELATED COMPLEX SUBUNIT 7"/>
    <property type="match status" value="1"/>
</dbReference>
<evidence type="ECO:0000256" key="1">
    <source>
        <dbReference type="ARBA" id="ARBA00004656"/>
    </source>
</evidence>
<dbReference type="PANTHER" id="PTHR31397">
    <property type="entry name" value="BLOC-1-RELATED COMPLEX SUBUNIT 7 BORSC7"/>
    <property type="match status" value="1"/>
</dbReference>
<sequence>MTSTSSTSAKILFQDSKKRLADRIAVNLNNAGSVARQVFRGSKSSEILMQSAKTFSQTESYMDNTTQTLKKMELIHQQLGYQYQAMNDACNHLDYVKEQVGAMQR</sequence>
<evidence type="ECO:0000256" key="3">
    <source>
        <dbReference type="ARBA" id="ARBA00022295"/>
    </source>
</evidence>
<organism evidence="6">
    <name type="scientific">Culicoides sonorensis</name>
    <name type="common">Biting midge</name>
    <dbReference type="NCBI Taxonomy" id="179676"/>
    <lineage>
        <taxon>Eukaryota</taxon>
        <taxon>Metazoa</taxon>
        <taxon>Ecdysozoa</taxon>
        <taxon>Arthropoda</taxon>
        <taxon>Hexapoda</taxon>
        <taxon>Insecta</taxon>
        <taxon>Pterygota</taxon>
        <taxon>Neoptera</taxon>
        <taxon>Endopterygota</taxon>
        <taxon>Diptera</taxon>
        <taxon>Nematocera</taxon>
        <taxon>Chironomoidea</taxon>
        <taxon>Ceratopogonidae</taxon>
        <taxon>Ceratopogoninae</taxon>
        <taxon>Culicoides</taxon>
        <taxon>Monoculicoides</taxon>
    </lineage>
</organism>
<protein>
    <recommendedName>
        <fullName evidence="3">BLOC-1-related complex subunit 7</fullName>
    </recommendedName>
</protein>
<dbReference type="EMBL" id="UFQT01000239">
    <property type="protein sequence ID" value="SSX22229.1"/>
    <property type="molecule type" value="Genomic_DNA"/>
</dbReference>
<evidence type="ECO:0000313" key="6">
    <source>
        <dbReference type="EMBL" id="SSX22229.1"/>
    </source>
</evidence>
<dbReference type="OMA" id="HAAKNFA"/>
<keyword evidence="5" id="KW-0458">Lysosome</keyword>
<evidence type="ECO:0000256" key="4">
    <source>
        <dbReference type="ARBA" id="ARBA00023136"/>
    </source>
</evidence>
<dbReference type="VEuPathDB" id="VectorBase:CSON014726"/>
<dbReference type="GO" id="GO:0005765">
    <property type="term" value="C:lysosomal membrane"/>
    <property type="evidence" value="ECO:0007669"/>
    <property type="project" value="UniProtKB-SubCell"/>
</dbReference>
<name>A0A336LZQ7_CULSO</name>
<accession>A0A336LZQ7</accession>
<dbReference type="EMBL" id="UFQT01000860">
    <property type="protein sequence ID" value="SSX27670.1"/>
    <property type="molecule type" value="Genomic_DNA"/>
</dbReference>